<name>A0A0A9H7C2_ARUDO</name>
<proteinExistence type="predicted"/>
<dbReference type="EMBL" id="GBRH01165289">
    <property type="protein sequence ID" value="JAE32607.1"/>
    <property type="molecule type" value="Transcribed_RNA"/>
</dbReference>
<organism evidence="1">
    <name type="scientific">Arundo donax</name>
    <name type="common">Giant reed</name>
    <name type="synonym">Donax arundinaceus</name>
    <dbReference type="NCBI Taxonomy" id="35708"/>
    <lineage>
        <taxon>Eukaryota</taxon>
        <taxon>Viridiplantae</taxon>
        <taxon>Streptophyta</taxon>
        <taxon>Embryophyta</taxon>
        <taxon>Tracheophyta</taxon>
        <taxon>Spermatophyta</taxon>
        <taxon>Magnoliopsida</taxon>
        <taxon>Liliopsida</taxon>
        <taxon>Poales</taxon>
        <taxon>Poaceae</taxon>
        <taxon>PACMAD clade</taxon>
        <taxon>Arundinoideae</taxon>
        <taxon>Arundineae</taxon>
        <taxon>Arundo</taxon>
    </lineage>
</organism>
<sequence>MPNLLLVSCFHLFDHKTLNNFTVTMFVLVNIKVGLAKVGSLL</sequence>
<protein>
    <submittedName>
        <fullName evidence="1">Uncharacterized protein</fullName>
    </submittedName>
</protein>
<dbReference type="AlphaFoldDB" id="A0A0A9H7C2"/>
<reference evidence="1" key="1">
    <citation type="submission" date="2014-09" db="EMBL/GenBank/DDBJ databases">
        <authorList>
            <person name="Magalhaes I.L.F."/>
            <person name="Oliveira U."/>
            <person name="Santos F.R."/>
            <person name="Vidigal T.H.D.A."/>
            <person name="Brescovit A.D."/>
            <person name="Santos A.J."/>
        </authorList>
    </citation>
    <scope>NUCLEOTIDE SEQUENCE</scope>
    <source>
        <tissue evidence="1">Shoot tissue taken approximately 20 cm above the soil surface</tissue>
    </source>
</reference>
<reference evidence="1" key="2">
    <citation type="journal article" date="2015" name="Data Brief">
        <title>Shoot transcriptome of the giant reed, Arundo donax.</title>
        <authorList>
            <person name="Barrero R.A."/>
            <person name="Guerrero F.D."/>
            <person name="Moolhuijzen P."/>
            <person name="Goolsby J.A."/>
            <person name="Tidwell J."/>
            <person name="Bellgard S.E."/>
            <person name="Bellgard M.I."/>
        </authorList>
    </citation>
    <scope>NUCLEOTIDE SEQUENCE</scope>
    <source>
        <tissue evidence="1">Shoot tissue taken approximately 20 cm above the soil surface</tissue>
    </source>
</reference>
<accession>A0A0A9H7C2</accession>
<evidence type="ECO:0000313" key="1">
    <source>
        <dbReference type="EMBL" id="JAE32607.1"/>
    </source>
</evidence>